<keyword evidence="4" id="KW-1185">Reference proteome</keyword>
<accession>A0A9X1I1R0</accession>
<evidence type="ECO:0000256" key="2">
    <source>
        <dbReference type="SAM" id="SignalP"/>
    </source>
</evidence>
<keyword evidence="2" id="KW-0732">Signal</keyword>
<evidence type="ECO:0000313" key="4">
    <source>
        <dbReference type="Proteomes" id="UP001139199"/>
    </source>
</evidence>
<comment type="caution">
    <text evidence="3">The sequence shown here is derived from an EMBL/GenBank/DDBJ whole genome shotgun (WGS) entry which is preliminary data.</text>
</comment>
<sequence>MNKFNIKSLLFSLCFTITLSLVAQQKLTKVSQSIKVDKDVVVDLNTSNTNIIIDTWNKRTVEIEAFVEGEKMSKSELENILKSWGLSVNATSKSVSIKSKVGKSPHVIYMNDSSDEGGMVSALLNELQFELADLPEMLALIPEVNVEVPPVPVLPEMPEMPALPELPEGASGFSFDYEAYKKDGDKYLEEYSARFENLYGDEYAKKMEAWGEKFGKEWGEKYGKEMEKWAKEFEKNMESSDFEKNMEAWGEEFGEKFVKQMEAWGERLAAQIERSAARIEANEARAEANKARAEAHKQRLEIMAEKRKAMAKERAKLAEKRRVLIEQAVEHRAGSKVKKTIIIKMPKDAKLKVNVKHGEIEFATTIENLKADLAYTKFTANSINGGDTSINASYSPVYVSQWNLGELNLNYAEDVHLKNVNNLVLNAVSSNVNIENLTGAAMVDGNIGNLNILNIDDTFTNLNVIIQNSDAIIALPKTAFNFQFKGSHTRFTHPKKKTKENTSSFSSGSLASGKNIMINAKYCNVIME</sequence>
<evidence type="ECO:0000313" key="3">
    <source>
        <dbReference type="EMBL" id="MCB4800183.1"/>
    </source>
</evidence>
<protein>
    <recommendedName>
        <fullName evidence="5">Adhesin domain-containing protein</fullName>
    </recommendedName>
</protein>
<feature type="signal peptide" evidence="2">
    <location>
        <begin position="1"/>
        <end position="23"/>
    </location>
</feature>
<feature type="coiled-coil region" evidence="1">
    <location>
        <begin position="269"/>
        <end position="320"/>
    </location>
</feature>
<organism evidence="3 4">
    <name type="scientific">Neotamlana laminarinivorans</name>
    <dbReference type="NCBI Taxonomy" id="2883124"/>
    <lineage>
        <taxon>Bacteria</taxon>
        <taxon>Pseudomonadati</taxon>
        <taxon>Bacteroidota</taxon>
        <taxon>Flavobacteriia</taxon>
        <taxon>Flavobacteriales</taxon>
        <taxon>Flavobacteriaceae</taxon>
        <taxon>Neotamlana</taxon>
    </lineage>
</organism>
<dbReference type="Proteomes" id="UP001139199">
    <property type="component" value="Unassembled WGS sequence"/>
</dbReference>
<feature type="chain" id="PRO_5040740752" description="Adhesin domain-containing protein" evidence="2">
    <location>
        <begin position="24"/>
        <end position="528"/>
    </location>
</feature>
<name>A0A9X1I1R0_9FLAO</name>
<dbReference type="RefSeq" id="WP_226544660.1">
    <property type="nucleotide sequence ID" value="NZ_JAJAPW010000009.1"/>
</dbReference>
<evidence type="ECO:0000256" key="1">
    <source>
        <dbReference type="SAM" id="Coils"/>
    </source>
</evidence>
<dbReference type="EMBL" id="JAJAPW010000009">
    <property type="protein sequence ID" value="MCB4800183.1"/>
    <property type="molecule type" value="Genomic_DNA"/>
</dbReference>
<reference evidence="3" key="1">
    <citation type="submission" date="2021-10" db="EMBL/GenBank/DDBJ databases">
        <title>Tamlana sargassums sp. nov., and Tamlana laminarinivorans sp. nov., two new bacteria isolated from the brown alga.</title>
        <authorList>
            <person name="Li J."/>
        </authorList>
    </citation>
    <scope>NUCLEOTIDE SEQUENCE</scope>
    <source>
        <strain evidence="3">PT2-4</strain>
    </source>
</reference>
<proteinExistence type="predicted"/>
<gene>
    <name evidence="3" type="ORF">LG649_15135</name>
</gene>
<dbReference type="AlphaFoldDB" id="A0A9X1I1R0"/>
<evidence type="ECO:0008006" key="5">
    <source>
        <dbReference type="Google" id="ProtNLM"/>
    </source>
</evidence>
<keyword evidence="1" id="KW-0175">Coiled coil</keyword>